<dbReference type="InterPro" id="IPR050065">
    <property type="entry name" value="GlmU-like"/>
</dbReference>
<dbReference type="AlphaFoldDB" id="A0AAC9FG71"/>
<sequence length="255" mass="27261">MVRRQCPRFQTGGGVEVTAKIESAMVMAAGIGKRMRPLTATRPKPLVRVAGKALIDHSLDRIAAAGIGHVVVNVHYLADALEAHLAAQKRPFSIAISDERAELLETGGGMVKALPQLSGDPILIVNSDNIWTDGPEDSIRHLARHWDGDRMDALLLVIRQASASGHGGRGDFHMDPAGRLSRRKPGHVAPFVYTGIQLVSPRLLEGAPDGPFSTNILWDRAIAAGRLFGLSHMGQWFDVGTPASIAPTEAALTDG</sequence>
<dbReference type="CDD" id="cd06422">
    <property type="entry name" value="NTP_transferase_like_1"/>
    <property type="match status" value="1"/>
</dbReference>
<dbReference type="EMBL" id="CP013344">
    <property type="protein sequence ID" value="AMU91170.1"/>
    <property type="molecule type" value="Genomic_DNA"/>
</dbReference>
<gene>
    <name evidence="4" type="ORF">ATM17_19335</name>
</gene>
<dbReference type="InterPro" id="IPR029044">
    <property type="entry name" value="Nucleotide-diphossugar_trans"/>
</dbReference>
<evidence type="ECO:0000259" key="3">
    <source>
        <dbReference type="Pfam" id="PF00483"/>
    </source>
</evidence>
<dbReference type="Pfam" id="PF00483">
    <property type="entry name" value="NTP_transferase"/>
    <property type="match status" value="1"/>
</dbReference>
<keyword evidence="5" id="KW-1185">Reference proteome</keyword>
<dbReference type="PANTHER" id="PTHR43584">
    <property type="entry name" value="NUCLEOTIDYL TRANSFERASE"/>
    <property type="match status" value="1"/>
</dbReference>
<dbReference type="Proteomes" id="UP000076088">
    <property type="component" value="Chromosome"/>
</dbReference>
<reference evidence="5" key="1">
    <citation type="submission" date="2015-11" db="EMBL/GenBank/DDBJ databases">
        <title>Complete genome sequence of a polyethylene-glycol degrader Sphingopyxis macrogoltabida 203N (NBRC 111659).</title>
        <authorList>
            <person name="Yoshiyuki O."/>
            <person name="Shouta N."/>
            <person name="Nagata Y."/>
            <person name="Numata M."/>
            <person name="Tsuchikane K."/>
            <person name="Hosoyama A."/>
            <person name="Yamazoe A."/>
            <person name="Tsuda M."/>
            <person name="Fujita N."/>
            <person name="Kawai F."/>
        </authorList>
    </citation>
    <scope>NUCLEOTIDE SEQUENCE [LARGE SCALE GENOMIC DNA]</scope>
    <source>
        <strain evidence="5">203N</strain>
    </source>
</reference>
<dbReference type="Gene3D" id="3.90.550.10">
    <property type="entry name" value="Spore Coat Polysaccharide Biosynthesis Protein SpsA, Chain A"/>
    <property type="match status" value="1"/>
</dbReference>
<evidence type="ECO:0000313" key="5">
    <source>
        <dbReference type="Proteomes" id="UP000076088"/>
    </source>
</evidence>
<accession>A0AAC9FG71</accession>
<feature type="domain" description="Nucleotidyl transferase" evidence="3">
    <location>
        <begin position="24"/>
        <end position="166"/>
    </location>
</feature>
<dbReference type="SUPFAM" id="SSF53448">
    <property type="entry name" value="Nucleotide-diphospho-sugar transferases"/>
    <property type="match status" value="1"/>
</dbReference>
<proteinExistence type="predicted"/>
<reference evidence="4 5" key="2">
    <citation type="journal article" date="2016" name="Genome Announc.">
        <title>Complete Genome Sequence of Sphingopyxis macrogoltabida Strain 203N (NBRC 111659), a Polyethylene Glycol Degrader.</title>
        <authorList>
            <person name="Ohtsubo Y."/>
            <person name="Nonoyama S."/>
            <person name="Nagata Y."/>
            <person name="Numata M."/>
            <person name="Tsuchikane K."/>
            <person name="Hosoyama A."/>
            <person name="Yamazoe A."/>
            <person name="Tsuda M."/>
            <person name="Fujita N."/>
            <person name="Kawai F."/>
        </authorList>
    </citation>
    <scope>NUCLEOTIDE SEQUENCE [LARGE SCALE GENOMIC DNA]</scope>
    <source>
        <strain evidence="4 5">203N</strain>
    </source>
</reference>
<evidence type="ECO:0000256" key="2">
    <source>
        <dbReference type="ARBA" id="ARBA00022695"/>
    </source>
</evidence>
<dbReference type="InterPro" id="IPR005835">
    <property type="entry name" value="NTP_transferase_dom"/>
</dbReference>
<evidence type="ECO:0000313" key="4">
    <source>
        <dbReference type="EMBL" id="AMU91170.1"/>
    </source>
</evidence>
<organism evidence="4 5">
    <name type="scientific">Sphingopyxis macrogoltabida</name>
    <name type="common">Sphingomonas macrogoltabidus</name>
    <dbReference type="NCBI Taxonomy" id="33050"/>
    <lineage>
        <taxon>Bacteria</taxon>
        <taxon>Pseudomonadati</taxon>
        <taxon>Pseudomonadota</taxon>
        <taxon>Alphaproteobacteria</taxon>
        <taxon>Sphingomonadales</taxon>
        <taxon>Sphingomonadaceae</taxon>
        <taxon>Sphingopyxis</taxon>
    </lineage>
</organism>
<keyword evidence="1" id="KW-0808">Transferase</keyword>
<dbReference type="GO" id="GO:0016779">
    <property type="term" value="F:nucleotidyltransferase activity"/>
    <property type="evidence" value="ECO:0007669"/>
    <property type="project" value="UniProtKB-KW"/>
</dbReference>
<name>A0AAC9FG71_SPHMC</name>
<protein>
    <submittedName>
        <fullName evidence="4">Mannose-1-phosphate guanylyltransferase</fullName>
    </submittedName>
</protein>
<dbReference type="PANTHER" id="PTHR43584:SF8">
    <property type="entry name" value="N-ACETYLMURAMATE ALPHA-1-PHOSPHATE URIDYLYLTRANSFERASE"/>
    <property type="match status" value="1"/>
</dbReference>
<evidence type="ECO:0000256" key="1">
    <source>
        <dbReference type="ARBA" id="ARBA00022679"/>
    </source>
</evidence>
<keyword evidence="2 4" id="KW-0548">Nucleotidyltransferase</keyword>